<feature type="transmembrane region" description="Helical" evidence="6">
    <location>
        <begin position="465"/>
        <end position="483"/>
    </location>
</feature>
<dbReference type="PATRIC" id="fig|1317121.7.peg.3248"/>
<feature type="transmembrane region" description="Helical" evidence="6">
    <location>
        <begin position="387"/>
        <end position="405"/>
    </location>
</feature>
<dbReference type="Proteomes" id="UP000036938">
    <property type="component" value="Unassembled WGS sequence"/>
</dbReference>
<dbReference type="EMBL" id="AQQZ01000005">
    <property type="protein sequence ID" value="KNG93434.1"/>
    <property type="molecule type" value="Genomic_DNA"/>
</dbReference>
<evidence type="ECO:0000313" key="7">
    <source>
        <dbReference type="EMBL" id="KNG93434.1"/>
    </source>
</evidence>
<proteinExistence type="predicted"/>
<accession>A0A0L1JNV9</accession>
<keyword evidence="4 7" id="KW-0808">Transferase</keyword>
<evidence type="ECO:0000256" key="1">
    <source>
        <dbReference type="ARBA" id="ARBA00004236"/>
    </source>
</evidence>
<protein>
    <submittedName>
        <fullName evidence="7">Glycosyltransferase</fullName>
    </submittedName>
</protein>
<name>A0A0L1JNV9_9RHOB</name>
<evidence type="ECO:0000256" key="2">
    <source>
        <dbReference type="ARBA" id="ARBA00022475"/>
    </source>
</evidence>
<gene>
    <name evidence="7" type="ORF">ATO11_12695</name>
</gene>
<keyword evidence="8" id="KW-1185">Reference proteome</keyword>
<dbReference type="STRING" id="1317121.ATO11_12695"/>
<dbReference type="GO" id="GO:0050501">
    <property type="term" value="F:hyaluronan synthase activity"/>
    <property type="evidence" value="ECO:0007669"/>
    <property type="project" value="TreeGrafter"/>
</dbReference>
<evidence type="ECO:0000313" key="8">
    <source>
        <dbReference type="Proteomes" id="UP000036938"/>
    </source>
</evidence>
<keyword evidence="6" id="KW-1133">Transmembrane helix</keyword>
<dbReference type="GO" id="GO:0005886">
    <property type="term" value="C:plasma membrane"/>
    <property type="evidence" value="ECO:0007669"/>
    <property type="project" value="UniProtKB-SubCell"/>
</dbReference>
<evidence type="ECO:0000256" key="5">
    <source>
        <dbReference type="ARBA" id="ARBA00023136"/>
    </source>
</evidence>
<evidence type="ECO:0000256" key="3">
    <source>
        <dbReference type="ARBA" id="ARBA00022676"/>
    </source>
</evidence>
<dbReference type="Pfam" id="PF13641">
    <property type="entry name" value="Glyco_tranf_2_3"/>
    <property type="match status" value="1"/>
</dbReference>
<keyword evidence="2" id="KW-1003">Cell membrane</keyword>
<evidence type="ECO:0000256" key="4">
    <source>
        <dbReference type="ARBA" id="ARBA00022679"/>
    </source>
</evidence>
<sequence length="485" mass="54941">MAYFAVIVILASVIPKGFLGDLEGAESSIFILGALGTWRYSWAAINFTRAIYFRRISYPRRKKRGIRRFEKAGAPSHCFMLVTSYMVPPEVTLPVYRTVFEAAANARDGATIVASVVDGADERLIQQIYDTHPRDLSDVKLVIDRIQANGKRDALRKTLNILRGFCPTDRDILVFVDGDTEVPENIWEASAPVFTNSKVGALTTDEAALTGRDNLFQDWFVMRFNQRQVMMCSMGLGNRVLTLTGRMSVFRASLATDPTFIEQVGADYLDHWRLGRIDFLTGDDKSTWFWLLKNGYEMRYLPDVQSRSYEDQPRPTFFDSAKTLMVRWFGNMMRTNGRALQLPASLIGKFTWWSILDQRVSAWTTLVGPITVTLTALGGTWEIIPLYVAWVMATRYLFCVIISLFNDQWFKVTHPFLLYFGQIAGAMVKTFVLFRLDKQKWTRQGSGGGAAALAMSDRIKAWDNTTHHLIALLLLTLAVAFVGNF</sequence>
<dbReference type="InterPro" id="IPR029044">
    <property type="entry name" value="Nucleotide-diphossugar_trans"/>
</dbReference>
<reference evidence="7 8" key="1">
    <citation type="journal article" date="2015" name="Int. J. Syst. Evol. Microbiol.">
        <title>Aestuariivita atlantica sp. nov., isolated from deep sea sediment of the Atlantic Ocean.</title>
        <authorList>
            <person name="Li G."/>
            <person name="Lai Q."/>
            <person name="Du Y."/>
            <person name="Liu X."/>
            <person name="Sun F."/>
            <person name="Shao Z."/>
        </authorList>
    </citation>
    <scope>NUCLEOTIDE SEQUENCE [LARGE SCALE GENOMIC DNA]</scope>
    <source>
        <strain evidence="7 8">22II-S11-z3</strain>
    </source>
</reference>
<dbReference type="GO" id="GO:0085029">
    <property type="term" value="P:extracellular matrix assembly"/>
    <property type="evidence" value="ECO:0007669"/>
    <property type="project" value="TreeGrafter"/>
</dbReference>
<comment type="caution">
    <text evidence="7">The sequence shown here is derived from an EMBL/GenBank/DDBJ whole genome shotgun (WGS) entry which is preliminary data.</text>
</comment>
<dbReference type="PANTHER" id="PTHR22913:SF12">
    <property type="entry name" value="MANNURONAN SYNTHASE"/>
    <property type="match status" value="1"/>
</dbReference>
<dbReference type="AlphaFoldDB" id="A0A0L1JNV9"/>
<dbReference type="SUPFAM" id="SSF53448">
    <property type="entry name" value="Nucleotide-diphospho-sugar transferases"/>
    <property type="match status" value="1"/>
</dbReference>
<keyword evidence="3" id="KW-0328">Glycosyltransferase</keyword>
<comment type="subcellular location">
    <subcellularLocation>
        <location evidence="1">Cell membrane</location>
    </subcellularLocation>
</comment>
<organism evidence="7 8">
    <name type="scientific">Pseudaestuariivita atlantica</name>
    <dbReference type="NCBI Taxonomy" id="1317121"/>
    <lineage>
        <taxon>Bacteria</taxon>
        <taxon>Pseudomonadati</taxon>
        <taxon>Pseudomonadota</taxon>
        <taxon>Alphaproteobacteria</taxon>
        <taxon>Rhodobacterales</taxon>
        <taxon>Paracoccaceae</taxon>
        <taxon>Pseudaestuariivita</taxon>
    </lineage>
</organism>
<keyword evidence="6" id="KW-0812">Transmembrane</keyword>
<dbReference type="PANTHER" id="PTHR22913">
    <property type="entry name" value="HYALURONAN SYNTHASE"/>
    <property type="match status" value="1"/>
</dbReference>
<evidence type="ECO:0000256" key="6">
    <source>
        <dbReference type="SAM" id="Phobius"/>
    </source>
</evidence>
<dbReference type="GO" id="GO:0030213">
    <property type="term" value="P:hyaluronan biosynthetic process"/>
    <property type="evidence" value="ECO:0007669"/>
    <property type="project" value="TreeGrafter"/>
</dbReference>
<feature type="transmembrane region" description="Helical" evidence="6">
    <location>
        <begin position="417"/>
        <end position="436"/>
    </location>
</feature>
<keyword evidence="5 6" id="KW-0472">Membrane</keyword>